<dbReference type="Pfam" id="PF03587">
    <property type="entry name" value="EMG1"/>
    <property type="match status" value="1"/>
</dbReference>
<evidence type="ECO:0000256" key="13">
    <source>
        <dbReference type="ARBA" id="ARBA00081469"/>
    </source>
</evidence>
<evidence type="ECO:0000256" key="12">
    <source>
        <dbReference type="ARBA" id="ARBA00053784"/>
    </source>
</evidence>
<accession>A0A077ZPQ5</accession>
<name>A0A077ZPQ5_TRITR</name>
<keyword evidence="9" id="KW-0694">RNA-binding</keyword>
<dbReference type="InterPro" id="IPR005304">
    <property type="entry name" value="Rbsml_bgen_MeTrfase_EMG1/NEP1"/>
</dbReference>
<dbReference type="CDD" id="cd18088">
    <property type="entry name" value="Nep1-like"/>
    <property type="match status" value="1"/>
</dbReference>
<keyword evidence="5" id="KW-0489">Methyltransferase</keyword>
<keyword evidence="4" id="KW-0698">rRNA processing</keyword>
<evidence type="ECO:0000256" key="9">
    <source>
        <dbReference type="ARBA" id="ARBA00022884"/>
    </source>
</evidence>
<evidence type="ECO:0000256" key="2">
    <source>
        <dbReference type="ARBA" id="ARBA00008115"/>
    </source>
</evidence>
<evidence type="ECO:0000256" key="4">
    <source>
        <dbReference type="ARBA" id="ARBA00022552"/>
    </source>
</evidence>
<keyword evidence="15" id="KW-1185">Reference proteome</keyword>
<dbReference type="Proteomes" id="UP000030665">
    <property type="component" value="Unassembled WGS sequence"/>
</dbReference>
<organism evidence="14 15">
    <name type="scientific">Trichuris trichiura</name>
    <name type="common">Whipworm</name>
    <name type="synonym">Trichocephalus trichiurus</name>
    <dbReference type="NCBI Taxonomy" id="36087"/>
    <lineage>
        <taxon>Eukaryota</taxon>
        <taxon>Metazoa</taxon>
        <taxon>Ecdysozoa</taxon>
        <taxon>Nematoda</taxon>
        <taxon>Enoplea</taxon>
        <taxon>Dorylaimia</taxon>
        <taxon>Trichinellida</taxon>
        <taxon>Trichuridae</taxon>
        <taxon>Trichuris</taxon>
    </lineage>
</organism>
<dbReference type="InterPro" id="IPR029028">
    <property type="entry name" value="Alpha/beta_knot_MTases"/>
</dbReference>
<keyword evidence="3" id="KW-0690">Ribosome biogenesis</keyword>
<comment type="similarity">
    <text evidence="2">Belongs to the class IV-like SAM-binding methyltransferase superfamily. RNA methyltransferase NEP1 family.</text>
</comment>
<evidence type="ECO:0000256" key="10">
    <source>
        <dbReference type="ARBA" id="ARBA00023242"/>
    </source>
</evidence>
<dbReference type="STRING" id="36087.A0A077ZPQ5"/>
<comment type="catalytic activity">
    <reaction evidence="11">
        <text>a pseudouridine in rRNA + S-adenosyl-L-methionine = an N(1)-methylpseudouridine in rRNA + S-adenosyl-L-homocysteine + H(+)</text>
        <dbReference type="Rhea" id="RHEA:46696"/>
        <dbReference type="Rhea" id="RHEA-COMP:11634"/>
        <dbReference type="Rhea" id="RHEA-COMP:13933"/>
        <dbReference type="ChEBI" id="CHEBI:15378"/>
        <dbReference type="ChEBI" id="CHEBI:57856"/>
        <dbReference type="ChEBI" id="CHEBI:59789"/>
        <dbReference type="ChEBI" id="CHEBI:65314"/>
        <dbReference type="ChEBI" id="CHEBI:74890"/>
    </reaction>
</comment>
<evidence type="ECO:0000313" key="15">
    <source>
        <dbReference type="Proteomes" id="UP000030665"/>
    </source>
</evidence>
<gene>
    <name evidence="14" type="ORF">TTRE_0000911601</name>
</gene>
<keyword evidence="7" id="KW-0949">S-adenosyl-L-methionine</keyword>
<reference evidence="14" key="1">
    <citation type="submission" date="2014-01" db="EMBL/GenBank/DDBJ databases">
        <authorList>
            <person name="Aslett M."/>
        </authorList>
    </citation>
    <scope>NUCLEOTIDE SEQUENCE</scope>
</reference>
<dbReference type="GO" id="GO:0019843">
    <property type="term" value="F:rRNA binding"/>
    <property type="evidence" value="ECO:0007669"/>
    <property type="project" value="UniProtKB-KW"/>
</dbReference>
<dbReference type="GO" id="GO:0070475">
    <property type="term" value="P:rRNA base methylation"/>
    <property type="evidence" value="ECO:0007669"/>
    <property type="project" value="InterPro"/>
</dbReference>
<dbReference type="PANTHER" id="PTHR12636">
    <property type="entry name" value="NEP1/MRA1"/>
    <property type="match status" value="1"/>
</dbReference>
<dbReference type="InterPro" id="IPR029026">
    <property type="entry name" value="tRNA_m1G_MTases_N"/>
</dbReference>
<dbReference type="SUPFAM" id="SSF75217">
    <property type="entry name" value="alpha/beta knot"/>
    <property type="match status" value="1"/>
</dbReference>
<dbReference type="GO" id="GO:0032040">
    <property type="term" value="C:small-subunit processome"/>
    <property type="evidence" value="ECO:0007669"/>
    <property type="project" value="TreeGrafter"/>
</dbReference>
<dbReference type="FunFam" id="3.40.1280.10:FF:000003">
    <property type="entry name" value="Ribosomal RNA small subunit methyltransferase"/>
    <property type="match status" value="1"/>
</dbReference>
<dbReference type="PANTHER" id="PTHR12636:SF5">
    <property type="entry name" value="RIBOSOMAL RNA SMALL SUBUNIT METHYLTRANSFERASE NEP1"/>
    <property type="match status" value="1"/>
</dbReference>
<dbReference type="AlphaFoldDB" id="A0A077ZPQ5"/>
<dbReference type="EMBL" id="HG807333">
    <property type="protein sequence ID" value="CDW60725.1"/>
    <property type="molecule type" value="Genomic_DNA"/>
</dbReference>
<evidence type="ECO:0000256" key="7">
    <source>
        <dbReference type="ARBA" id="ARBA00022691"/>
    </source>
</evidence>
<comment type="function">
    <text evidence="12">S-adenosyl-L-methionine-dependent pseudouridine N(1)-methyltransferase that methylates a pseudouridine in 18S rRNA. Involved the biosynthesis of the hypermodified N1-methyl-N3-(3-amino-3-carboxypropyl) pseudouridine (m1acp3-Psi) conserved in eukaryotic 18S rRNA. Also has an essential role in 40S ribosomal subunit biogenesis independent on its methyltransferase activity, facilitating the incorporation of ribosomal protein S19 during the formation of pre-ribosomes.</text>
</comment>
<sequence length="219" mass="24481">MASFAKRQRTVAPDEKKLIVILENAQLESAKVGNSLELLASHKHANFLKKLKRDPADYRPDITHQSLLMLLDSPLNKAGLLQIFVRTARKAIIEIHPQTRIPRTYERFAGLMVQLLNKRSIQASETSQTLMKIIKNPIENYFPVGSKKYSTSSHAPNLTNIRDIVPDDKPTVIVVGASAHGQIKPDYCEEELKISNYSLSAALVCAKICTAFEEAWGIC</sequence>
<reference evidence="14" key="2">
    <citation type="submission" date="2014-03" db="EMBL/GenBank/DDBJ databases">
        <title>The whipworm genome and dual-species transcriptomics of an intimate host-pathogen interaction.</title>
        <authorList>
            <person name="Foth B.J."/>
            <person name="Tsai I.J."/>
            <person name="Reid A.J."/>
            <person name="Bancroft A.J."/>
            <person name="Nichol S."/>
            <person name="Tracey A."/>
            <person name="Holroyd N."/>
            <person name="Cotton J.A."/>
            <person name="Stanley E.J."/>
            <person name="Zarowiecki M."/>
            <person name="Liu J.Z."/>
            <person name="Huckvale T."/>
            <person name="Cooper P.J."/>
            <person name="Grencis R.K."/>
            <person name="Berriman M."/>
        </authorList>
    </citation>
    <scope>NUCLEOTIDE SEQUENCE [LARGE SCALE GENOMIC DNA]</scope>
</reference>
<evidence type="ECO:0000256" key="1">
    <source>
        <dbReference type="ARBA" id="ARBA00004604"/>
    </source>
</evidence>
<evidence type="ECO:0000313" key="14">
    <source>
        <dbReference type="EMBL" id="CDW60725.1"/>
    </source>
</evidence>
<protein>
    <recommendedName>
        <fullName evidence="13">18S rRNA (pseudouridine-N1)-methyltransferase</fullName>
    </recommendedName>
</protein>
<proteinExistence type="inferred from homology"/>
<keyword evidence="8" id="KW-0699">rRNA-binding</keyword>
<dbReference type="OrthoDB" id="269804at2759"/>
<evidence type="ECO:0000256" key="6">
    <source>
        <dbReference type="ARBA" id="ARBA00022679"/>
    </source>
</evidence>
<comment type="subcellular location">
    <subcellularLocation>
        <location evidence="1">Nucleus</location>
        <location evidence="1">Nucleolus</location>
    </subcellularLocation>
</comment>
<evidence type="ECO:0000256" key="8">
    <source>
        <dbReference type="ARBA" id="ARBA00022730"/>
    </source>
</evidence>
<dbReference type="Gene3D" id="3.40.1280.10">
    <property type="match status" value="1"/>
</dbReference>
<keyword evidence="10" id="KW-0539">Nucleus</keyword>
<evidence type="ECO:0000256" key="3">
    <source>
        <dbReference type="ARBA" id="ARBA00022517"/>
    </source>
</evidence>
<keyword evidence="6" id="KW-0808">Transferase</keyword>
<evidence type="ECO:0000256" key="5">
    <source>
        <dbReference type="ARBA" id="ARBA00022603"/>
    </source>
</evidence>
<evidence type="ECO:0000256" key="11">
    <source>
        <dbReference type="ARBA" id="ARBA00050871"/>
    </source>
</evidence>
<dbReference type="GO" id="GO:0070037">
    <property type="term" value="F:rRNA (pseudouridine) methyltransferase activity"/>
    <property type="evidence" value="ECO:0007669"/>
    <property type="project" value="InterPro"/>
</dbReference>